<organism evidence="1 2">
    <name type="scientific">Brachionus plicatilis</name>
    <name type="common">Marine rotifer</name>
    <name type="synonym">Brachionus muelleri</name>
    <dbReference type="NCBI Taxonomy" id="10195"/>
    <lineage>
        <taxon>Eukaryota</taxon>
        <taxon>Metazoa</taxon>
        <taxon>Spiralia</taxon>
        <taxon>Gnathifera</taxon>
        <taxon>Rotifera</taxon>
        <taxon>Eurotatoria</taxon>
        <taxon>Monogononta</taxon>
        <taxon>Pseudotrocha</taxon>
        <taxon>Ploima</taxon>
        <taxon>Brachionidae</taxon>
        <taxon>Brachionus</taxon>
    </lineage>
</organism>
<gene>
    <name evidence="1" type="ORF">BpHYR1_017944</name>
</gene>
<keyword evidence="2" id="KW-1185">Reference proteome</keyword>
<protein>
    <submittedName>
        <fullName evidence="1">Uncharacterized protein</fullName>
    </submittedName>
</protein>
<dbReference type="EMBL" id="REGN01007102">
    <property type="protein sequence ID" value="RNA07280.1"/>
    <property type="molecule type" value="Genomic_DNA"/>
</dbReference>
<proteinExistence type="predicted"/>
<evidence type="ECO:0000313" key="1">
    <source>
        <dbReference type="EMBL" id="RNA07280.1"/>
    </source>
</evidence>
<comment type="caution">
    <text evidence="1">The sequence shown here is derived from an EMBL/GenBank/DDBJ whole genome shotgun (WGS) entry which is preliminary data.</text>
</comment>
<name>A0A3M7Q783_BRAPC</name>
<dbReference type="AlphaFoldDB" id="A0A3M7Q783"/>
<evidence type="ECO:0000313" key="2">
    <source>
        <dbReference type="Proteomes" id="UP000276133"/>
    </source>
</evidence>
<sequence length="60" mass="7159">MLKLVDIFRFNIIIGIKIFPISKQFIKKNNIKPKNNPKMCPVVFQSFSDILKKYFTIFSY</sequence>
<reference evidence="1 2" key="1">
    <citation type="journal article" date="2018" name="Sci. Rep.">
        <title>Genomic signatures of local adaptation to the degree of environmental predictability in rotifers.</title>
        <authorList>
            <person name="Franch-Gras L."/>
            <person name="Hahn C."/>
            <person name="Garcia-Roger E.M."/>
            <person name="Carmona M.J."/>
            <person name="Serra M."/>
            <person name="Gomez A."/>
        </authorList>
    </citation>
    <scope>NUCLEOTIDE SEQUENCE [LARGE SCALE GENOMIC DNA]</scope>
    <source>
        <strain evidence="1">HYR1</strain>
    </source>
</reference>
<dbReference type="Proteomes" id="UP000276133">
    <property type="component" value="Unassembled WGS sequence"/>
</dbReference>
<accession>A0A3M7Q783</accession>